<evidence type="ECO:0000256" key="9">
    <source>
        <dbReference type="ARBA" id="ARBA00022932"/>
    </source>
</evidence>
<dbReference type="NCBIfam" id="NF004046">
    <property type="entry name" value="PRK05563.1"/>
    <property type="match status" value="1"/>
</dbReference>
<organism evidence="15 16">
    <name type="scientific">Myxacorys almedinensis A</name>
    <dbReference type="NCBI Taxonomy" id="2690445"/>
    <lineage>
        <taxon>Bacteria</taxon>
        <taxon>Bacillati</taxon>
        <taxon>Cyanobacteriota</taxon>
        <taxon>Cyanophyceae</taxon>
        <taxon>Leptolyngbyales</taxon>
        <taxon>Leptolyngbyaceae</taxon>
        <taxon>Myxacorys</taxon>
        <taxon>Myxacorys almedinensis</taxon>
    </lineage>
</organism>
<evidence type="ECO:0000256" key="1">
    <source>
        <dbReference type="ARBA" id="ARBA00006360"/>
    </source>
</evidence>
<evidence type="ECO:0000256" key="12">
    <source>
        <dbReference type="RuleBase" id="RU364063"/>
    </source>
</evidence>
<evidence type="ECO:0000313" key="16">
    <source>
        <dbReference type="Proteomes" id="UP000646053"/>
    </source>
</evidence>
<keyword evidence="7" id="KW-0862">Zinc</keyword>
<dbReference type="PANTHER" id="PTHR11669:SF0">
    <property type="entry name" value="PROTEIN STICHEL-LIKE 2"/>
    <property type="match status" value="1"/>
</dbReference>
<dbReference type="SMART" id="SM00382">
    <property type="entry name" value="AAA"/>
    <property type="match status" value="1"/>
</dbReference>
<comment type="similarity">
    <text evidence="1 12">Belongs to the DnaX/STICHEL family.</text>
</comment>
<dbReference type="GO" id="GO:0006261">
    <property type="term" value="P:DNA-templated DNA replication"/>
    <property type="evidence" value="ECO:0007669"/>
    <property type="project" value="TreeGrafter"/>
</dbReference>
<comment type="catalytic activity">
    <reaction evidence="11 12">
        <text>DNA(n) + a 2'-deoxyribonucleoside 5'-triphosphate = DNA(n+1) + diphosphate</text>
        <dbReference type="Rhea" id="RHEA:22508"/>
        <dbReference type="Rhea" id="RHEA-COMP:17339"/>
        <dbReference type="Rhea" id="RHEA-COMP:17340"/>
        <dbReference type="ChEBI" id="CHEBI:33019"/>
        <dbReference type="ChEBI" id="CHEBI:61560"/>
        <dbReference type="ChEBI" id="CHEBI:173112"/>
        <dbReference type="EC" id="2.7.7.7"/>
    </reaction>
</comment>
<dbReference type="SUPFAM" id="SSF48019">
    <property type="entry name" value="post-AAA+ oligomerization domain-like"/>
    <property type="match status" value="1"/>
</dbReference>
<evidence type="ECO:0000256" key="11">
    <source>
        <dbReference type="ARBA" id="ARBA00049244"/>
    </source>
</evidence>
<dbReference type="InterPro" id="IPR008921">
    <property type="entry name" value="DNA_pol3_clamp-load_cplx_C"/>
</dbReference>
<keyword evidence="8 12" id="KW-0067">ATP-binding</keyword>
<dbReference type="FunFam" id="3.40.50.300:FF:000014">
    <property type="entry name" value="DNA polymerase III subunit gamma/tau"/>
    <property type="match status" value="1"/>
</dbReference>
<gene>
    <name evidence="12" type="primary">dnaX</name>
    <name evidence="15" type="ORF">GS601_00900</name>
</gene>
<comment type="function">
    <text evidence="12">DNA polymerase III is a complex, multichain enzyme responsible for most of the replicative synthesis in bacteria. This DNA polymerase also exhibits 3' to 5' exonuclease activity.</text>
</comment>
<dbReference type="InterPro" id="IPR022754">
    <property type="entry name" value="DNA_pol_III_gamma-3"/>
</dbReference>
<comment type="caution">
    <text evidence="15">The sequence shown here is derived from an EMBL/GenBank/DDBJ whole genome shotgun (WGS) entry which is preliminary data.</text>
</comment>
<dbReference type="EC" id="2.7.7.7" evidence="12"/>
<keyword evidence="16" id="KW-1185">Reference proteome</keyword>
<evidence type="ECO:0000313" key="15">
    <source>
        <dbReference type="EMBL" id="NDJ15857.1"/>
    </source>
</evidence>
<dbReference type="InterPro" id="IPR003593">
    <property type="entry name" value="AAA+_ATPase"/>
</dbReference>
<evidence type="ECO:0000256" key="6">
    <source>
        <dbReference type="ARBA" id="ARBA00022741"/>
    </source>
</evidence>
<evidence type="ECO:0000256" key="10">
    <source>
        <dbReference type="ARBA" id="ARBA00023054"/>
    </source>
</evidence>
<dbReference type="RefSeq" id="WP_162421262.1">
    <property type="nucleotide sequence ID" value="NZ_WVIE01000001.1"/>
</dbReference>
<dbReference type="Pfam" id="PF12169">
    <property type="entry name" value="DNA_pol3_gamma3"/>
    <property type="match status" value="1"/>
</dbReference>
<dbReference type="AlphaFoldDB" id="A0A8J8CL89"/>
<dbReference type="SUPFAM" id="SSF52540">
    <property type="entry name" value="P-loop containing nucleoside triphosphate hydrolases"/>
    <property type="match status" value="1"/>
</dbReference>
<dbReference type="CDD" id="cd18137">
    <property type="entry name" value="HLD_clamp_pol_III_gamma_tau"/>
    <property type="match status" value="1"/>
</dbReference>
<dbReference type="InterPro" id="IPR045085">
    <property type="entry name" value="HLD_clamp_pol_III_gamma_tau"/>
</dbReference>
<dbReference type="NCBIfam" id="NF011510">
    <property type="entry name" value="PRK14948.1"/>
    <property type="match status" value="1"/>
</dbReference>
<dbReference type="Pfam" id="PF22608">
    <property type="entry name" value="DNAX_ATPase_lid"/>
    <property type="match status" value="1"/>
</dbReference>
<evidence type="ECO:0000256" key="2">
    <source>
        <dbReference type="ARBA" id="ARBA00022679"/>
    </source>
</evidence>
<keyword evidence="3 12" id="KW-0548">Nucleotidyltransferase</keyword>
<dbReference type="Pfam" id="PF13177">
    <property type="entry name" value="DNA_pol3_delta2"/>
    <property type="match status" value="1"/>
</dbReference>
<evidence type="ECO:0000256" key="7">
    <source>
        <dbReference type="ARBA" id="ARBA00022833"/>
    </source>
</evidence>
<sequence length="632" mass="68681">MTYIPLHHKYRPQTFTQLVGQAAIATTLSNALLQNRIAPAYLFTGARGTGKTSSARIFAKSLNCIASDAPTDHPCGVCETCRTITNGSALDVIEIDAASNTGVDNIRELIERAQFAPVQCRYKVYVIDEVHMLSNAAFNALLKTLEEPPDRVVFILATTDPQRVLPTIISRCQRFDFRRIALEPMVHHLSAIALKESIPVTEAALHLIAQISQGGLRDAESLLDQLSLLIGEITAERVWDLVGAVPEQDLMALAEAIASNNPETILDTTRRLMDRGREPLIVLQNFASFYRDLLIAKTATNRGDLVALTPPTWEKLCDFAKNLDIHTILAGQKHLKDSELQLKNTTQPRLWLEVTLLGLLPSAGMAQPPLTVPVAAPPNARSEFKPQRPDEAASIPPEPPSFLAQEASAAAFEEATPLSKPPASPLPDLGDLWQRVIVNIQPPGTQMLLRQQGCLLSFDGEVAKVGIASDKLLNMAQTRISNIKAAFMTTVGAEIKLSLVVAKSGVAAKETTVSETSDAVSRTAISPEPATQSPDSTDNFSEAQPEDLDPAIAPLDDSFSGANPTYQQEWEEDEIARAALNLADAFNGAVVDLESDTSEISVSFEEQVTSLNEAPLDDLEDEEDEDQDDIDF</sequence>
<evidence type="ECO:0000256" key="3">
    <source>
        <dbReference type="ARBA" id="ARBA00022695"/>
    </source>
</evidence>
<comment type="subunit">
    <text evidence="12">DNA polymerase III contains a core (composed of alpha, epsilon and theta chains) that associates with a tau subunit. This core dimerizes to form the POLIII' complex. PolIII' associates with the gamma complex (composed of gamma, delta, delta', psi and chi chains) and with the beta chain to form the complete DNA polymerase III complex.</text>
</comment>
<feature type="domain" description="AAA+ ATPase" evidence="14">
    <location>
        <begin position="37"/>
        <end position="181"/>
    </location>
</feature>
<dbReference type="GO" id="GO:0003887">
    <property type="term" value="F:DNA-directed DNA polymerase activity"/>
    <property type="evidence" value="ECO:0007669"/>
    <property type="project" value="UniProtKB-KW"/>
</dbReference>
<dbReference type="InterPro" id="IPR054506">
    <property type="entry name" value="DnaA_N-like_STI"/>
</dbReference>
<dbReference type="GO" id="GO:0046872">
    <property type="term" value="F:metal ion binding"/>
    <property type="evidence" value="ECO:0007669"/>
    <property type="project" value="UniProtKB-KW"/>
</dbReference>
<keyword evidence="4 12" id="KW-0235">DNA replication</keyword>
<dbReference type="CDD" id="cd00009">
    <property type="entry name" value="AAA"/>
    <property type="match status" value="1"/>
</dbReference>
<feature type="region of interest" description="Disordered" evidence="13">
    <location>
        <begin position="512"/>
        <end position="567"/>
    </location>
</feature>
<dbReference type="EMBL" id="WVIE01000001">
    <property type="protein sequence ID" value="NDJ15857.1"/>
    <property type="molecule type" value="Genomic_DNA"/>
</dbReference>
<feature type="compositionally biased region" description="Polar residues" evidence="13">
    <location>
        <begin position="512"/>
        <end position="542"/>
    </location>
</feature>
<evidence type="ECO:0000259" key="14">
    <source>
        <dbReference type="SMART" id="SM00382"/>
    </source>
</evidence>
<protein>
    <recommendedName>
        <fullName evidence="12">DNA polymerase III subunit gamma/tau</fullName>
        <ecNumber evidence="12">2.7.7.7</ecNumber>
    </recommendedName>
</protein>
<proteinExistence type="inferred from homology"/>
<dbReference type="Pfam" id="PF23007">
    <property type="entry name" value="DnaA_N-like_STI"/>
    <property type="match status" value="1"/>
</dbReference>
<keyword evidence="10" id="KW-0175">Coiled coil</keyword>
<dbReference type="PANTHER" id="PTHR11669">
    <property type="entry name" value="REPLICATION FACTOR C / DNA POLYMERASE III GAMMA-TAU SUBUNIT"/>
    <property type="match status" value="1"/>
</dbReference>
<evidence type="ECO:0000256" key="4">
    <source>
        <dbReference type="ARBA" id="ARBA00022705"/>
    </source>
</evidence>
<feature type="region of interest" description="Disordered" evidence="13">
    <location>
        <begin position="376"/>
        <end position="400"/>
    </location>
</feature>
<accession>A0A8J8CL89</accession>
<evidence type="ECO:0000256" key="5">
    <source>
        <dbReference type="ARBA" id="ARBA00022723"/>
    </source>
</evidence>
<keyword evidence="6 12" id="KW-0547">Nucleotide-binding</keyword>
<name>A0A8J8CL89_9CYAN</name>
<feature type="compositionally biased region" description="Acidic residues" evidence="13">
    <location>
        <begin position="615"/>
        <end position="632"/>
    </location>
</feature>
<dbReference type="GO" id="GO:0005524">
    <property type="term" value="F:ATP binding"/>
    <property type="evidence" value="ECO:0007669"/>
    <property type="project" value="UniProtKB-KW"/>
</dbReference>
<dbReference type="GO" id="GO:0003677">
    <property type="term" value="F:DNA binding"/>
    <property type="evidence" value="ECO:0007669"/>
    <property type="project" value="InterPro"/>
</dbReference>
<feature type="region of interest" description="Disordered" evidence="13">
    <location>
        <begin position="604"/>
        <end position="632"/>
    </location>
</feature>
<dbReference type="Gene3D" id="1.10.8.60">
    <property type="match status" value="1"/>
</dbReference>
<dbReference type="Proteomes" id="UP000646053">
    <property type="component" value="Unassembled WGS sequence"/>
</dbReference>
<evidence type="ECO:0000256" key="8">
    <source>
        <dbReference type="ARBA" id="ARBA00022840"/>
    </source>
</evidence>
<keyword evidence="9 12" id="KW-0239">DNA-directed DNA polymerase</keyword>
<dbReference type="NCBIfam" id="TIGR02397">
    <property type="entry name" value="dnaX_nterm"/>
    <property type="match status" value="1"/>
</dbReference>
<dbReference type="InterPro" id="IPR027417">
    <property type="entry name" value="P-loop_NTPase"/>
</dbReference>
<dbReference type="FunFam" id="1.10.8.60:FF:000013">
    <property type="entry name" value="DNA polymerase III subunit gamma/tau"/>
    <property type="match status" value="1"/>
</dbReference>
<reference evidence="15" key="1">
    <citation type="submission" date="2019-12" db="EMBL/GenBank/DDBJ databases">
        <title>High-Quality draft genome sequences of three cyanobacteria isolated from the limestone walls of the Old Cathedral of Coimbra.</title>
        <authorList>
            <person name="Tiago I."/>
            <person name="Soares F."/>
            <person name="Portugal A."/>
        </authorList>
    </citation>
    <scope>NUCLEOTIDE SEQUENCE</scope>
    <source>
        <strain evidence="15">A</strain>
    </source>
</reference>
<dbReference type="GO" id="GO:0009360">
    <property type="term" value="C:DNA polymerase III complex"/>
    <property type="evidence" value="ECO:0007669"/>
    <property type="project" value="InterPro"/>
</dbReference>
<dbReference type="InterPro" id="IPR012763">
    <property type="entry name" value="DNA_pol_III_sug/sutau_N"/>
</dbReference>
<feature type="compositionally biased region" description="Basic and acidic residues" evidence="13">
    <location>
        <begin position="382"/>
        <end position="391"/>
    </location>
</feature>
<dbReference type="Gene3D" id="1.20.272.10">
    <property type="match status" value="1"/>
</dbReference>
<evidence type="ECO:0000256" key="13">
    <source>
        <dbReference type="SAM" id="MobiDB-lite"/>
    </source>
</evidence>
<keyword evidence="5" id="KW-0479">Metal-binding</keyword>
<dbReference type="InterPro" id="IPR050238">
    <property type="entry name" value="DNA_Rep/Repair_Clamp_Loader"/>
</dbReference>
<dbReference type="Gene3D" id="3.40.50.300">
    <property type="entry name" value="P-loop containing nucleotide triphosphate hydrolases"/>
    <property type="match status" value="1"/>
</dbReference>
<keyword evidence="2 12" id="KW-0808">Transferase</keyword>